<dbReference type="InterPro" id="IPR027417">
    <property type="entry name" value="P-loop_NTPase"/>
</dbReference>
<feature type="transmembrane region" description="Helical" evidence="9">
    <location>
        <begin position="395"/>
        <end position="415"/>
    </location>
</feature>
<dbReference type="InterPro" id="IPR017871">
    <property type="entry name" value="ABC_transporter-like_CS"/>
</dbReference>
<dbReference type="Gene3D" id="3.40.50.300">
    <property type="entry name" value="P-loop containing nucleotide triphosphate hydrolases"/>
    <property type="match status" value="2"/>
</dbReference>
<keyword evidence="10" id="KW-0732">Signal</keyword>
<evidence type="ECO:0000256" key="1">
    <source>
        <dbReference type="ARBA" id="ARBA00004141"/>
    </source>
</evidence>
<feature type="transmembrane region" description="Helical" evidence="9">
    <location>
        <begin position="88"/>
        <end position="107"/>
    </location>
</feature>
<dbReference type="CDD" id="cd18596">
    <property type="entry name" value="ABC_6TM_VMR1_D1_like"/>
    <property type="match status" value="1"/>
</dbReference>
<dbReference type="Pfam" id="PF00664">
    <property type="entry name" value="ABC_membrane"/>
    <property type="match status" value="2"/>
</dbReference>
<dbReference type="PANTHER" id="PTHR24223">
    <property type="entry name" value="ATP-BINDING CASSETTE SUB-FAMILY C"/>
    <property type="match status" value="1"/>
</dbReference>
<evidence type="ECO:0000256" key="2">
    <source>
        <dbReference type="ARBA" id="ARBA00022448"/>
    </source>
</evidence>
<dbReference type="Proteomes" id="UP000284842">
    <property type="component" value="Unassembled WGS sequence"/>
</dbReference>
<dbReference type="Pfam" id="PF00005">
    <property type="entry name" value="ABC_tran"/>
    <property type="match status" value="2"/>
</dbReference>
<comment type="caution">
    <text evidence="13">The sequence shown here is derived from an EMBL/GenBank/DDBJ whole genome shotgun (WGS) entry which is preliminary data.</text>
</comment>
<dbReference type="GO" id="GO:0005524">
    <property type="term" value="F:ATP binding"/>
    <property type="evidence" value="ECO:0007669"/>
    <property type="project" value="UniProtKB-KW"/>
</dbReference>
<keyword evidence="4" id="KW-0677">Repeat</keyword>
<dbReference type="Gene3D" id="1.20.1560.10">
    <property type="entry name" value="ABC transporter type 1, transmembrane domain"/>
    <property type="match status" value="2"/>
</dbReference>
<comment type="subcellular location">
    <subcellularLocation>
        <location evidence="1">Membrane</location>
        <topology evidence="1">Multi-pass membrane protein</topology>
    </subcellularLocation>
</comment>
<dbReference type="SUPFAM" id="SSF90123">
    <property type="entry name" value="ABC transporter transmembrane region"/>
    <property type="match status" value="2"/>
</dbReference>
<dbReference type="PROSITE" id="PS00211">
    <property type="entry name" value="ABC_TRANSPORTER_1"/>
    <property type="match status" value="1"/>
</dbReference>
<keyword evidence="6" id="KW-0067">ATP-binding</keyword>
<evidence type="ECO:0000256" key="8">
    <source>
        <dbReference type="ARBA" id="ARBA00023136"/>
    </source>
</evidence>
<dbReference type="InterPro" id="IPR036640">
    <property type="entry name" value="ABC1_TM_sf"/>
</dbReference>
<evidence type="ECO:0000256" key="7">
    <source>
        <dbReference type="ARBA" id="ARBA00022989"/>
    </source>
</evidence>
<evidence type="ECO:0000256" key="6">
    <source>
        <dbReference type="ARBA" id="ARBA00022840"/>
    </source>
</evidence>
<evidence type="ECO:0000256" key="5">
    <source>
        <dbReference type="ARBA" id="ARBA00022741"/>
    </source>
</evidence>
<dbReference type="FunFam" id="3.40.50.300:FF:000838">
    <property type="entry name" value="ABC multidrug transporter (Eurofung)"/>
    <property type="match status" value="1"/>
</dbReference>
<keyword evidence="14" id="KW-1185">Reference proteome</keyword>
<feature type="transmembrane region" description="Helical" evidence="9">
    <location>
        <begin position="280"/>
        <end position="302"/>
    </location>
</feature>
<evidence type="ECO:0000313" key="13">
    <source>
        <dbReference type="EMBL" id="PPR08265.1"/>
    </source>
</evidence>
<dbReference type="InParanoid" id="A0A409YZ10"/>
<protein>
    <recommendedName>
        <fullName evidence="15">P-loop containing nucleoside triphosphate hydrolase protein</fullName>
    </recommendedName>
</protein>
<feature type="domain" description="ABC transporter" evidence="11">
    <location>
        <begin position="572"/>
        <end position="809"/>
    </location>
</feature>
<feature type="chain" id="PRO_5019028754" description="P-loop containing nucleoside triphosphate hydrolase protein" evidence="10">
    <location>
        <begin position="28"/>
        <end position="1436"/>
    </location>
</feature>
<dbReference type="InterPro" id="IPR003439">
    <property type="entry name" value="ABC_transporter-like_ATP-bd"/>
</dbReference>
<name>A0A409YZ10_9AGAR</name>
<keyword evidence="5" id="KW-0547">Nucleotide-binding</keyword>
<dbReference type="InterPro" id="IPR003593">
    <property type="entry name" value="AAA+_ATPase"/>
</dbReference>
<dbReference type="GO" id="GO:0140359">
    <property type="term" value="F:ABC-type transporter activity"/>
    <property type="evidence" value="ECO:0007669"/>
    <property type="project" value="InterPro"/>
</dbReference>
<dbReference type="PROSITE" id="PS50893">
    <property type="entry name" value="ABC_TRANSPORTER_2"/>
    <property type="match status" value="2"/>
</dbReference>
<evidence type="ECO:0008006" key="15">
    <source>
        <dbReference type="Google" id="ProtNLM"/>
    </source>
</evidence>
<dbReference type="EMBL" id="NHTK01000040">
    <property type="protein sequence ID" value="PPR08265.1"/>
    <property type="molecule type" value="Genomic_DNA"/>
</dbReference>
<evidence type="ECO:0000259" key="12">
    <source>
        <dbReference type="PROSITE" id="PS50929"/>
    </source>
</evidence>
<dbReference type="STRING" id="181874.A0A409YZ10"/>
<feature type="transmembrane region" description="Helical" evidence="9">
    <location>
        <begin position="1000"/>
        <end position="1024"/>
    </location>
</feature>
<dbReference type="CDD" id="cd18604">
    <property type="entry name" value="ABC_6TM_VMR1_D2_like"/>
    <property type="match status" value="1"/>
</dbReference>
<dbReference type="SMART" id="SM00382">
    <property type="entry name" value="AAA"/>
    <property type="match status" value="2"/>
</dbReference>
<dbReference type="InterPro" id="IPR011527">
    <property type="entry name" value="ABC1_TM_dom"/>
</dbReference>
<evidence type="ECO:0000256" key="3">
    <source>
        <dbReference type="ARBA" id="ARBA00022692"/>
    </source>
</evidence>
<feature type="transmembrane region" description="Helical" evidence="9">
    <location>
        <begin position="127"/>
        <end position="146"/>
    </location>
</feature>
<keyword evidence="3 9" id="KW-0812">Transmembrane</keyword>
<organism evidence="13 14">
    <name type="scientific">Panaeolus cyanescens</name>
    <dbReference type="NCBI Taxonomy" id="181874"/>
    <lineage>
        <taxon>Eukaryota</taxon>
        <taxon>Fungi</taxon>
        <taxon>Dikarya</taxon>
        <taxon>Basidiomycota</taxon>
        <taxon>Agaricomycotina</taxon>
        <taxon>Agaricomycetes</taxon>
        <taxon>Agaricomycetidae</taxon>
        <taxon>Agaricales</taxon>
        <taxon>Agaricineae</taxon>
        <taxon>Galeropsidaceae</taxon>
        <taxon>Panaeolus</taxon>
    </lineage>
</organism>
<feature type="domain" description="ABC transmembrane type-1" evidence="12">
    <location>
        <begin position="241"/>
        <end position="535"/>
    </location>
</feature>
<accession>A0A409YZ10</accession>
<reference evidence="13 14" key="1">
    <citation type="journal article" date="2018" name="Evol. Lett.">
        <title>Horizontal gene cluster transfer increased hallucinogenic mushroom diversity.</title>
        <authorList>
            <person name="Reynolds H.T."/>
            <person name="Vijayakumar V."/>
            <person name="Gluck-Thaler E."/>
            <person name="Korotkin H.B."/>
            <person name="Matheny P.B."/>
            <person name="Slot J.C."/>
        </authorList>
    </citation>
    <scope>NUCLEOTIDE SEQUENCE [LARGE SCALE GENOMIC DNA]</scope>
    <source>
        <strain evidence="13 14">2629</strain>
    </source>
</reference>
<dbReference type="GO" id="GO:0016887">
    <property type="term" value="F:ATP hydrolysis activity"/>
    <property type="evidence" value="ECO:0007669"/>
    <property type="project" value="InterPro"/>
</dbReference>
<dbReference type="CDD" id="cd03244">
    <property type="entry name" value="ABCC_MRP_domain2"/>
    <property type="match status" value="1"/>
</dbReference>
<dbReference type="GO" id="GO:0016020">
    <property type="term" value="C:membrane"/>
    <property type="evidence" value="ECO:0007669"/>
    <property type="project" value="UniProtKB-SubCell"/>
</dbReference>
<keyword evidence="2" id="KW-0813">Transport</keyword>
<feature type="transmembrane region" description="Helical" evidence="9">
    <location>
        <begin position="1089"/>
        <end position="1109"/>
    </location>
</feature>
<sequence length="1436" mass="158886">MSRTLILDASRLVALVALVVLSWNSLGRKGCLDGSLIFQAECGQTLVSWTYVSSVPIYSEWKLILSSKLYCVILATTALFCTPNYRIIASRSLAVVLFVIWIVYAYRDIYPLATFTLNPQDAGEGAILWYKIGILSFAAILVPLLVPRTYVPVDPKHPMGELAPQQTACWLSMITFTFLDPLIMLGYRVPHLPADQLPPLVDYDDAHYQTSKAFVHMDRFQGAPDRHLFFGFFMHFRKPYAIMTLAIILQAILTTAAPIGLNQTLRYLETRGEGATIRPWFWILWLFIGPVACSMAEHLYLYTATGVRVQTRSLLTQLVFEHSLRMRLATEGTGSAEQGGKTTGNNLLGRINNSVTTDASSIIEGTDWLNLVLLVPLQTMVVMILMYQILGLSALVALTSLIIAGPLARSAGSWIGTTTKRKMEMTDARVQKKSEAISVVRMVKMFGWEKRMTELIAEVRAEELKWLFRMKILEKFTELISASLPFVGQWLTYATFTAVFHQELVPSKIFPTLSLFFILRNQLIRVSWQYNLLVRAKVSLDRVDALLRQTELLDVFSSIQVPPSVLEADSRIGFKEVSFTWSEHSNALVTRPFTLNISKELVFKEGKLNLVTGSTGSGKTAMLLALLGEMHLKRLSPDSWSNLPRDGGIAYAPQEGWVLSTTIRQNILFGSPYDEQRYQAVIKQCALDRDLNLFEAGDQTEVGERGLTLSGGQKARVTLARAVYSRAKILLLDDIFAALDVHTSATIVNECFAGDLMQGRTIILVTHNLPLVVALCEFMVILNTDGTITTQDVVPSPHKVADLLHDVEDEEVSEVIELETKPALSSNPTGKLVMAEEIKTGHITWKSAKLLLSGMGGDRPVLFFISWIAMIGLSDLFKIGRGWFLGYWGGQYETHAPSEVNLAFYLSVFGGILILARVQDGIAEAFLVFGSIRASKTIHARLVTSIFTSTLRWLDETPSARILARCTEDIGVVDRSITQSLSWVLIQTIGLVNRTIAISLFSPIFLVFGVIVLFIGLTIGNLYLKAQLSVKRQASNALSPMLAHFSASMHGLTSIRAYGAEAAFKEESMARLNHYVRMSRTSFNLNRWIGLRIDALGALLTALMASFLVYGKQIGASNTGFSLMFTSEFCVFIFWLIRIFNQLEVESNSLERIQAYIDIDHEACPTESGKPPAAWPTSGDIRVEGLSARYSKTGPVVLHNLSFHIQSGFRVGVVGRTGSGKSSLTLALLRCILTEGEVYYDGVPTSRINLDDLRSKITIIPQTPELLSGTLRQNLDPFGQFDDATMNDALRAAGLHSVQEGGEARITLDTVIAGGGSNLSVGQRQILALARAMLRESKLLILDEATSAIDYKTDAVIQNTLKTQLGSDVTIITVAHRLHTIMDSDRILVLDAGRMVEFDTPANLLQNAKSMLRSLVDNSKDAETLYAKAGVNIHPA</sequence>
<dbReference type="PROSITE" id="PS50929">
    <property type="entry name" value="ABC_TM1F"/>
    <property type="match status" value="2"/>
</dbReference>
<dbReference type="CDD" id="cd03250">
    <property type="entry name" value="ABCC_MRP_domain1"/>
    <property type="match status" value="1"/>
</dbReference>
<feature type="domain" description="ABC transmembrane type-1" evidence="12">
    <location>
        <begin position="868"/>
        <end position="1144"/>
    </location>
</feature>
<feature type="transmembrane region" description="Helical" evidence="9">
    <location>
        <begin position="240"/>
        <end position="260"/>
    </location>
</feature>
<dbReference type="FunFam" id="1.20.1560.10:FF:000013">
    <property type="entry name" value="ABC transporter C family member 2"/>
    <property type="match status" value="1"/>
</dbReference>
<gene>
    <name evidence="13" type="ORF">CVT24_001158</name>
</gene>
<feature type="transmembrane region" description="Helical" evidence="9">
    <location>
        <begin position="368"/>
        <end position="389"/>
    </location>
</feature>
<evidence type="ECO:0000256" key="10">
    <source>
        <dbReference type="SAM" id="SignalP"/>
    </source>
</evidence>
<feature type="transmembrane region" description="Helical" evidence="9">
    <location>
        <begin position="1121"/>
        <end position="1140"/>
    </location>
</feature>
<feature type="signal peptide" evidence="10">
    <location>
        <begin position="1"/>
        <end position="27"/>
    </location>
</feature>
<evidence type="ECO:0000259" key="11">
    <source>
        <dbReference type="PROSITE" id="PS50893"/>
    </source>
</evidence>
<dbReference type="SUPFAM" id="SSF52540">
    <property type="entry name" value="P-loop containing nucleoside triphosphate hydrolases"/>
    <property type="match status" value="2"/>
</dbReference>
<evidence type="ECO:0000256" key="4">
    <source>
        <dbReference type="ARBA" id="ARBA00022737"/>
    </source>
</evidence>
<keyword evidence="8 9" id="KW-0472">Membrane</keyword>
<dbReference type="PANTHER" id="PTHR24223:SF356">
    <property type="entry name" value="ATP-BINDING CASSETTE TRANSPORTER ABC4"/>
    <property type="match status" value="1"/>
</dbReference>
<feature type="domain" description="ABC transporter" evidence="11">
    <location>
        <begin position="1181"/>
        <end position="1417"/>
    </location>
</feature>
<evidence type="ECO:0000313" key="14">
    <source>
        <dbReference type="Proteomes" id="UP000284842"/>
    </source>
</evidence>
<evidence type="ECO:0000256" key="9">
    <source>
        <dbReference type="SAM" id="Phobius"/>
    </source>
</evidence>
<dbReference type="InterPro" id="IPR050173">
    <property type="entry name" value="ABC_transporter_C-like"/>
</dbReference>
<keyword evidence="7 9" id="KW-1133">Transmembrane helix</keyword>
<dbReference type="FunCoup" id="A0A409YZ10">
    <property type="interactions" value="35"/>
</dbReference>
<proteinExistence type="predicted"/>
<dbReference type="OrthoDB" id="6500128at2759"/>